<accession>A0A5N6RYR2</accession>
<protein>
    <submittedName>
        <fullName evidence="1">Uncharacterized protein</fullName>
    </submittedName>
</protein>
<dbReference type="AlphaFoldDB" id="A0A5N6RYR2"/>
<dbReference type="Proteomes" id="UP000325415">
    <property type="component" value="Unassembled WGS sequence"/>
</dbReference>
<evidence type="ECO:0000313" key="1">
    <source>
        <dbReference type="EMBL" id="KAE8126531.1"/>
    </source>
</evidence>
<evidence type="ECO:0000313" key="2">
    <source>
        <dbReference type="Proteomes" id="UP000325415"/>
    </source>
</evidence>
<dbReference type="EMBL" id="QDAG01000012">
    <property type="protein sequence ID" value="KAE8126531.1"/>
    <property type="molecule type" value="Genomic_DNA"/>
</dbReference>
<name>A0A5N6RYR2_9BIFI</name>
<reference evidence="1 2" key="1">
    <citation type="submission" date="2018-04" db="EMBL/GenBank/DDBJ databases">
        <authorList>
            <person name="Eckel V.P."/>
            <person name="Vogel R.F."/>
        </authorList>
    </citation>
    <scope>NUCLEOTIDE SEQUENCE [LARGE SCALE GENOMIC DNA]</scope>
    <source>
        <strain evidence="2">TMW 2.1764</strain>
    </source>
</reference>
<sequence length="91" mass="9884">MLDQRQHEVINDLGGHWFTAADSVLEIDTGAIDFRQMWTSPAAGQLEGYTGESCMGGAACPAGQPWQHPIQIAGMAQEDERDGFDGIWGHP</sequence>
<proteinExistence type="predicted"/>
<gene>
    <name evidence="1" type="ORF">DDE84_10405</name>
</gene>
<organism evidence="1 2">
    <name type="scientific">Bifidobacterium tibiigranuli</name>
    <dbReference type="NCBI Taxonomy" id="2172043"/>
    <lineage>
        <taxon>Bacteria</taxon>
        <taxon>Bacillati</taxon>
        <taxon>Actinomycetota</taxon>
        <taxon>Actinomycetes</taxon>
        <taxon>Bifidobacteriales</taxon>
        <taxon>Bifidobacteriaceae</taxon>
        <taxon>Bifidobacterium</taxon>
    </lineage>
</organism>
<comment type="caution">
    <text evidence="1">The sequence shown here is derived from an EMBL/GenBank/DDBJ whole genome shotgun (WGS) entry which is preliminary data.</text>
</comment>
<keyword evidence="2" id="KW-1185">Reference proteome</keyword>